<organism evidence="2 3">
    <name type="scientific">Cordyceps javanica</name>
    <dbReference type="NCBI Taxonomy" id="43265"/>
    <lineage>
        <taxon>Eukaryota</taxon>
        <taxon>Fungi</taxon>
        <taxon>Dikarya</taxon>
        <taxon>Ascomycota</taxon>
        <taxon>Pezizomycotina</taxon>
        <taxon>Sordariomycetes</taxon>
        <taxon>Hypocreomycetidae</taxon>
        <taxon>Hypocreales</taxon>
        <taxon>Cordycipitaceae</taxon>
        <taxon>Cordyceps</taxon>
    </lineage>
</organism>
<keyword evidence="1" id="KW-0472">Membrane</keyword>
<dbReference type="AlphaFoldDB" id="A0A545V426"/>
<feature type="transmembrane region" description="Helical" evidence="1">
    <location>
        <begin position="181"/>
        <end position="199"/>
    </location>
</feature>
<dbReference type="GO" id="GO:0016020">
    <property type="term" value="C:membrane"/>
    <property type="evidence" value="ECO:0007669"/>
    <property type="project" value="TreeGrafter"/>
</dbReference>
<sequence length="284" mass="31914">MAFLNAFKFGNGLWDPSHRYETSWLLPPWLLFACRALFSVYAFTDLFFVIGWSCTHDAAGGCQAARRSFSFFTVLTYWGIAFYLAVAAVHTLSYIRSGGRDSLLARLPRPLQALHALFYTSVVTLPFLVTIVFWAVLYAGPWFPDTYSAWGNVSQHALNSVFALFELALPRTAPPPWIHAFWLIMILLGYLGVAYITVADQGWYTYNFLDHDKVGGRGYVAAYIFGIAAGILVIFVVVWALIHLRVWITERKLSMEGKFAGSARNHVEDATAQSSKEQATHSFV</sequence>
<evidence type="ECO:0000313" key="3">
    <source>
        <dbReference type="Proteomes" id="UP000315783"/>
    </source>
</evidence>
<reference evidence="2 3" key="1">
    <citation type="journal article" date="2019" name="Appl. Microbiol. Biotechnol.">
        <title>Genome sequence of Isaria javanica and comparative genome analysis insights into family S53 peptidase evolution in fungal entomopathogens.</title>
        <authorList>
            <person name="Lin R."/>
            <person name="Zhang X."/>
            <person name="Xin B."/>
            <person name="Zou M."/>
            <person name="Gao Y."/>
            <person name="Qin F."/>
            <person name="Hu Q."/>
            <person name="Xie B."/>
            <person name="Cheng X."/>
        </authorList>
    </citation>
    <scope>NUCLEOTIDE SEQUENCE [LARGE SCALE GENOMIC DNA]</scope>
    <source>
        <strain evidence="2 3">IJ1G</strain>
    </source>
</reference>
<feature type="transmembrane region" description="Helical" evidence="1">
    <location>
        <begin position="219"/>
        <end position="242"/>
    </location>
</feature>
<feature type="transmembrane region" description="Helical" evidence="1">
    <location>
        <begin position="29"/>
        <end position="51"/>
    </location>
</feature>
<name>A0A545V426_9HYPO</name>
<dbReference type="PANTHER" id="PTHR12242">
    <property type="entry name" value="OS02G0130600 PROTEIN-RELATED"/>
    <property type="match status" value="1"/>
</dbReference>
<dbReference type="STRING" id="43265.A0A545V426"/>
<dbReference type="PANTHER" id="PTHR12242:SF1">
    <property type="entry name" value="MYND-TYPE DOMAIN-CONTAINING PROTEIN"/>
    <property type="match status" value="1"/>
</dbReference>
<dbReference type="EMBL" id="SPUK01000006">
    <property type="protein sequence ID" value="TQV96469.1"/>
    <property type="molecule type" value="Genomic_DNA"/>
</dbReference>
<feature type="transmembrane region" description="Helical" evidence="1">
    <location>
        <begin position="116"/>
        <end position="137"/>
    </location>
</feature>
<protein>
    <submittedName>
        <fullName evidence="2">Alpha beta hydrolase fold-1 protein</fullName>
    </submittedName>
</protein>
<dbReference type="Proteomes" id="UP000315783">
    <property type="component" value="Unassembled WGS sequence"/>
</dbReference>
<evidence type="ECO:0000256" key="1">
    <source>
        <dbReference type="SAM" id="Phobius"/>
    </source>
</evidence>
<keyword evidence="1" id="KW-0812">Transmembrane</keyword>
<feature type="transmembrane region" description="Helical" evidence="1">
    <location>
        <begin position="71"/>
        <end position="95"/>
    </location>
</feature>
<keyword evidence="2" id="KW-0378">Hydrolase</keyword>
<dbReference type="OrthoDB" id="419711at2759"/>
<keyword evidence="3" id="KW-1185">Reference proteome</keyword>
<accession>A0A545V426</accession>
<gene>
    <name evidence="2" type="ORF">IF1G_05052</name>
</gene>
<proteinExistence type="predicted"/>
<keyword evidence="1" id="KW-1133">Transmembrane helix</keyword>
<dbReference type="GO" id="GO:0016787">
    <property type="term" value="F:hydrolase activity"/>
    <property type="evidence" value="ECO:0007669"/>
    <property type="project" value="UniProtKB-KW"/>
</dbReference>
<comment type="caution">
    <text evidence="2">The sequence shown here is derived from an EMBL/GenBank/DDBJ whole genome shotgun (WGS) entry which is preliminary data.</text>
</comment>
<evidence type="ECO:0000313" key="2">
    <source>
        <dbReference type="EMBL" id="TQV96469.1"/>
    </source>
</evidence>